<reference evidence="2 3" key="1">
    <citation type="journal article" date="2016" name="Sci. Rep.">
        <title>Genomic and phenotypic characterization of the species Acinetobacter venetianus.</title>
        <authorList>
            <person name="Fondi M."/>
            <person name="Maida I."/>
            <person name="Perrin E."/>
            <person name="Orlandini V."/>
            <person name="La Torre L."/>
            <person name="Bosi E."/>
            <person name="Negroni A."/>
            <person name="Zanaroli G."/>
            <person name="Fava F."/>
            <person name="Decorosi F."/>
            <person name="Giovannetti L."/>
            <person name="Viti C."/>
            <person name="Vaneechoutte M."/>
            <person name="Dijkshoorn L."/>
            <person name="Fani R."/>
        </authorList>
    </citation>
    <scope>NUCLEOTIDE SEQUENCE [LARGE SCALE GENOMIC DNA]</scope>
    <source>
        <strain evidence="2 3">LUH5627</strain>
    </source>
</reference>
<evidence type="ECO:0000313" key="3">
    <source>
        <dbReference type="Proteomes" id="UP000075680"/>
    </source>
</evidence>
<evidence type="ECO:0000313" key="2">
    <source>
        <dbReference type="EMBL" id="KXZ70565.1"/>
    </source>
</evidence>
<name>A0A150HUI7_9GAMM</name>
<feature type="domain" description="DUF4365" evidence="1">
    <location>
        <begin position="22"/>
        <end position="171"/>
    </location>
</feature>
<comment type="caution">
    <text evidence="2">The sequence shown here is derived from an EMBL/GenBank/DDBJ whole genome shotgun (WGS) entry which is preliminary data.</text>
</comment>
<dbReference type="Pfam" id="PF14280">
    <property type="entry name" value="DUF4365"/>
    <property type="match status" value="1"/>
</dbReference>
<sequence>MIVKIYHITNISMEMDENQKKEQFSKAFVCAVSAQSGLRADPITVDDDSIDLIIRGRNFTGIFRNPQIDIQLKCTSSDNGDKDYLTFVLPIKNYNDLRGTNLSTPRYLFVLVVPNNCKDWLTHENEFSTIKHCCYYYSLIDHPETTNKTNITLRIPRTQKLTSESMIKLLEDASNGLTIGLRS</sequence>
<protein>
    <recommendedName>
        <fullName evidence="1">DUF4365 domain-containing protein</fullName>
    </recommendedName>
</protein>
<dbReference type="InterPro" id="IPR025375">
    <property type="entry name" value="DUF4365"/>
</dbReference>
<dbReference type="AlphaFoldDB" id="A0A150HUI7"/>
<dbReference type="PATRIC" id="fig|52133.18.peg.1383"/>
<evidence type="ECO:0000259" key="1">
    <source>
        <dbReference type="Pfam" id="PF14280"/>
    </source>
</evidence>
<dbReference type="EMBL" id="JRUE01000123">
    <property type="protein sequence ID" value="KXZ70565.1"/>
    <property type="molecule type" value="Genomic_DNA"/>
</dbReference>
<gene>
    <name evidence="2" type="ORF">AVENLUH5627_01333</name>
</gene>
<proteinExistence type="predicted"/>
<dbReference type="Proteomes" id="UP000075680">
    <property type="component" value="Unassembled WGS sequence"/>
</dbReference>
<accession>A0A150HUI7</accession>
<organism evidence="2 3">
    <name type="scientific">Acinetobacter venetianus</name>
    <dbReference type="NCBI Taxonomy" id="52133"/>
    <lineage>
        <taxon>Bacteria</taxon>
        <taxon>Pseudomonadati</taxon>
        <taxon>Pseudomonadota</taxon>
        <taxon>Gammaproteobacteria</taxon>
        <taxon>Moraxellales</taxon>
        <taxon>Moraxellaceae</taxon>
        <taxon>Acinetobacter</taxon>
    </lineage>
</organism>